<evidence type="ECO:0000256" key="3">
    <source>
        <dbReference type="ARBA" id="ARBA00023157"/>
    </source>
</evidence>
<dbReference type="PANTHER" id="PTHR42852">
    <property type="entry name" value="THIOL:DISULFIDE INTERCHANGE PROTEIN DSBE"/>
    <property type="match status" value="1"/>
</dbReference>
<evidence type="ECO:0000256" key="1">
    <source>
        <dbReference type="ARBA" id="ARBA00004196"/>
    </source>
</evidence>
<evidence type="ECO:0000259" key="6">
    <source>
        <dbReference type="PROSITE" id="PS51352"/>
    </source>
</evidence>
<evidence type="ECO:0000256" key="5">
    <source>
        <dbReference type="SAM" id="SignalP"/>
    </source>
</evidence>
<keyword evidence="4" id="KW-0676">Redox-active center</keyword>
<keyword evidence="8" id="KW-1185">Reference proteome</keyword>
<evidence type="ECO:0000256" key="2">
    <source>
        <dbReference type="ARBA" id="ARBA00022748"/>
    </source>
</evidence>
<dbReference type="InterPro" id="IPR050553">
    <property type="entry name" value="Thioredoxin_ResA/DsbE_sf"/>
</dbReference>
<dbReference type="PROSITE" id="PS51352">
    <property type="entry name" value="THIOREDOXIN_2"/>
    <property type="match status" value="1"/>
</dbReference>
<dbReference type="EMBL" id="PVTH01000005">
    <property type="protein sequence ID" value="PRY52784.1"/>
    <property type="molecule type" value="Genomic_DNA"/>
</dbReference>
<comment type="subcellular location">
    <subcellularLocation>
        <location evidence="1">Cell envelope</location>
    </subcellularLocation>
</comment>
<proteinExistence type="predicted"/>
<dbReference type="Proteomes" id="UP000238034">
    <property type="component" value="Unassembled WGS sequence"/>
</dbReference>
<evidence type="ECO:0000256" key="4">
    <source>
        <dbReference type="ARBA" id="ARBA00023284"/>
    </source>
</evidence>
<dbReference type="CDD" id="cd02966">
    <property type="entry name" value="TlpA_like_family"/>
    <property type="match status" value="1"/>
</dbReference>
<dbReference type="RefSeq" id="WP_106293188.1">
    <property type="nucleotide sequence ID" value="NZ_PVTH01000005.1"/>
</dbReference>
<evidence type="ECO:0000313" key="7">
    <source>
        <dbReference type="EMBL" id="PRY52784.1"/>
    </source>
</evidence>
<gene>
    <name evidence="7" type="ORF">B0I27_105253</name>
</gene>
<dbReference type="PANTHER" id="PTHR42852:SF6">
    <property type="entry name" value="THIOL:DISULFIDE INTERCHANGE PROTEIN DSBE"/>
    <property type="match status" value="1"/>
</dbReference>
<reference evidence="7 8" key="1">
    <citation type="submission" date="2018-03" db="EMBL/GenBank/DDBJ databases">
        <title>Genomic Encyclopedia of Type Strains, Phase III (KMG-III): the genomes of soil and plant-associated and newly described type strains.</title>
        <authorList>
            <person name="Whitman W."/>
        </authorList>
    </citation>
    <scope>NUCLEOTIDE SEQUENCE [LARGE SCALE GENOMIC DNA]</scope>
    <source>
        <strain evidence="7 8">CGMCC 1.9313</strain>
    </source>
</reference>
<dbReference type="InterPro" id="IPR036249">
    <property type="entry name" value="Thioredoxin-like_sf"/>
</dbReference>
<dbReference type="Pfam" id="PF00578">
    <property type="entry name" value="AhpC-TSA"/>
    <property type="match status" value="1"/>
</dbReference>
<name>A0A2T0U4H1_9SPHI</name>
<dbReference type="InterPro" id="IPR013766">
    <property type="entry name" value="Thioredoxin_domain"/>
</dbReference>
<feature type="chain" id="PRO_5015599300" evidence="5">
    <location>
        <begin position="21"/>
        <end position="373"/>
    </location>
</feature>
<accession>A0A2T0U4H1</accession>
<feature type="signal peptide" evidence="5">
    <location>
        <begin position="1"/>
        <end position="20"/>
    </location>
</feature>
<dbReference type="AlphaFoldDB" id="A0A2T0U4H1"/>
<keyword evidence="2" id="KW-0201">Cytochrome c-type biogenesis</keyword>
<comment type="caution">
    <text evidence="7">The sequence shown here is derived from an EMBL/GenBank/DDBJ whole genome shotgun (WGS) entry which is preliminary data.</text>
</comment>
<sequence length="373" mass="42432">MIKALIVGCFLLFNSLASFSQESKINFVLDGYVDIDTGSVSFVLVSDSGYYPDKMRDLKARVLGGKFHIEAFIEEPLAYEISVSDGAPSGVFVIDTGKQTIRIHSKARKAIPQVTNKIMVSDYESYLKSFEKVRLNNQLFDRKRDSLSVVYSNNIPTEIRTQLDQELKLNYREHDAALLKYVRENPTSYYALWKLIALTKFGYEEIFSTIYDHFSDSLKNSKIGLKVGNHLSEFNLTALNSKLKSFSATDVTANKNTHINYKANKYTLLDFWYSNCAPCIAKFPDLAKIYEDFRLKGLEIIGISTDKLSRKENWQKVISDQNLQWPQLLDVNGVESLKLGISVFPSNFLINNSGEIVGVNMLPSELRTYLENH</sequence>
<feature type="domain" description="Thioredoxin" evidence="6">
    <location>
        <begin position="225"/>
        <end position="367"/>
    </location>
</feature>
<dbReference type="SUPFAM" id="SSF52833">
    <property type="entry name" value="Thioredoxin-like"/>
    <property type="match status" value="1"/>
</dbReference>
<dbReference type="Gene3D" id="3.40.30.10">
    <property type="entry name" value="Glutaredoxin"/>
    <property type="match status" value="1"/>
</dbReference>
<dbReference type="InterPro" id="IPR000866">
    <property type="entry name" value="AhpC/TSA"/>
</dbReference>
<keyword evidence="5" id="KW-0732">Signal</keyword>
<dbReference type="GO" id="GO:0030313">
    <property type="term" value="C:cell envelope"/>
    <property type="evidence" value="ECO:0007669"/>
    <property type="project" value="UniProtKB-SubCell"/>
</dbReference>
<dbReference type="GO" id="GO:0016209">
    <property type="term" value="F:antioxidant activity"/>
    <property type="evidence" value="ECO:0007669"/>
    <property type="project" value="InterPro"/>
</dbReference>
<organism evidence="7 8">
    <name type="scientific">Arcticibacter pallidicorallinus</name>
    <dbReference type="NCBI Taxonomy" id="1259464"/>
    <lineage>
        <taxon>Bacteria</taxon>
        <taxon>Pseudomonadati</taxon>
        <taxon>Bacteroidota</taxon>
        <taxon>Sphingobacteriia</taxon>
        <taxon>Sphingobacteriales</taxon>
        <taxon>Sphingobacteriaceae</taxon>
        <taxon>Arcticibacter</taxon>
    </lineage>
</organism>
<dbReference type="GO" id="GO:0017004">
    <property type="term" value="P:cytochrome complex assembly"/>
    <property type="evidence" value="ECO:0007669"/>
    <property type="project" value="UniProtKB-KW"/>
</dbReference>
<evidence type="ECO:0000313" key="8">
    <source>
        <dbReference type="Proteomes" id="UP000238034"/>
    </source>
</evidence>
<keyword evidence="3" id="KW-1015">Disulfide bond</keyword>
<dbReference type="OrthoDB" id="710833at2"/>
<dbReference type="GO" id="GO:0016491">
    <property type="term" value="F:oxidoreductase activity"/>
    <property type="evidence" value="ECO:0007669"/>
    <property type="project" value="InterPro"/>
</dbReference>
<protein>
    <submittedName>
        <fullName evidence="7">Peroxiredoxin</fullName>
    </submittedName>
</protein>